<feature type="transmembrane region" description="Helical" evidence="1">
    <location>
        <begin position="149"/>
        <end position="177"/>
    </location>
</feature>
<keyword evidence="1" id="KW-0812">Transmembrane</keyword>
<feature type="transmembrane region" description="Helical" evidence="1">
    <location>
        <begin position="91"/>
        <end position="117"/>
    </location>
</feature>
<feature type="transmembrane region" description="Helical" evidence="1">
    <location>
        <begin position="702"/>
        <end position="726"/>
    </location>
</feature>
<protein>
    <submittedName>
        <fullName evidence="2">Uncharacterized protein</fullName>
    </submittedName>
</protein>
<dbReference type="Proteomes" id="UP001497525">
    <property type="component" value="Unassembled WGS sequence"/>
</dbReference>
<proteinExistence type="predicted"/>
<accession>A0AAV2TEW1</accession>
<evidence type="ECO:0000313" key="3">
    <source>
        <dbReference type="Proteomes" id="UP001497525"/>
    </source>
</evidence>
<feature type="transmembrane region" description="Helical" evidence="1">
    <location>
        <begin position="1029"/>
        <end position="1050"/>
    </location>
</feature>
<reference evidence="2" key="1">
    <citation type="submission" date="2024-06" db="EMBL/GenBank/DDBJ databases">
        <authorList>
            <person name="Liu X."/>
            <person name="Lenzi L."/>
            <person name="Haldenby T S."/>
            <person name="Uol C."/>
        </authorList>
    </citation>
    <scope>NUCLEOTIDE SEQUENCE</scope>
</reference>
<organism evidence="2 3">
    <name type="scientific">Calicophoron daubneyi</name>
    <name type="common">Rumen fluke</name>
    <name type="synonym">Paramphistomum daubneyi</name>
    <dbReference type="NCBI Taxonomy" id="300641"/>
    <lineage>
        <taxon>Eukaryota</taxon>
        <taxon>Metazoa</taxon>
        <taxon>Spiralia</taxon>
        <taxon>Lophotrochozoa</taxon>
        <taxon>Platyhelminthes</taxon>
        <taxon>Trematoda</taxon>
        <taxon>Digenea</taxon>
        <taxon>Plagiorchiida</taxon>
        <taxon>Pronocephalata</taxon>
        <taxon>Paramphistomoidea</taxon>
        <taxon>Paramphistomidae</taxon>
        <taxon>Calicophoron</taxon>
    </lineage>
</organism>
<evidence type="ECO:0000256" key="1">
    <source>
        <dbReference type="SAM" id="Phobius"/>
    </source>
</evidence>
<sequence length="1088" mass="122745">MVTPFEQALAKRFWIFSNSFAVRLSGGVLNYLFKPSRYEGTNQTEIVLANLDAELFLQAAKKMVLNPVRSVEVYSLTSQYGAQEAPKNSKYIGWICIVVIVTAMTIILIALAAWNPFSTSRRRSSKRTSKELTDGTLKKAERITETMKIYYRFLVVTCPILLICAFTCFVITCYALSSVTSSLNTDNSSDTYRSKPLLKTHFATVSDAYTSVVRQFCQFLNNIVKIGLELTSVVYAETLAGLETQEAPTRRAVEDDGQAYARRDQATSAGIVKSVQTMNGCLFLKHDFVPRHYSPCVATRTYRSYVSKHIKIKSKKVAGDFYGNSPEIPDASSLQFEGGTEYTFYYEINGTQPVLEVTEATDDCGAQLGPLPVAAFEQTAPMARRSPKDVLELSDTSAQGLVYNDPIKRLNEGRMREPFIVSRSGYQIIVDFGLTLMMNALDRFGAFNIFQEIFDLEKAINDLQSSTMYIADTSTETINKVNDLKGRLSEYKRNLTSSFGTLCHKIITPSERNECRKIYDQLDVFELEFDSSLVVTEPIKEISDSGILDSITNSPMSEFEDVLQKLENILNETIMRVTEQADVSPIFREVEKFWTELEPLFIQNVEGEMTRSLPKVDKIIRLLSTSLQSVCYTLLALEMIVLMLLTIYYLLNTTEASERQILFVSNFNGVKRIESTQHRGNLEPDAAFPGPRHVTNKASKAILVFSSLCIVLVFLCGALILAVILVNNECCRYIYTDKGINVTDSIINLFVKDHWSGVIHYIGKYDYLLNDRTPRNLARAVIRECGLVEKDANFSTGLLPKVGIDNLVNISALISMFGLKEGLDKNWEGVRNYLRTENLTQYVPGDIQNYISELAAEIEGLLTADYSVSIRELRNVRKNHTARQDQARRMLSYVASYASVFPDAKAAQNTLHTYLVTSPAYNSTYDAADELADQYAILQSLKNLTQAINQLNNSLTNLTLILSNNSLTIALLDALYEPQSERFIENITKLVQRETMYYTEHIIPCHYLYAATNSAINMVCDSGAILNRFGAFFGAWSSFMLVMLMTVMFFQHCFYLHEKMCMYSQNQAVPLSMLLQNMYSSLWTPKPQ</sequence>
<name>A0AAV2TEW1_CALDB</name>
<keyword evidence="1" id="KW-0472">Membrane</keyword>
<feature type="transmembrane region" description="Helical" evidence="1">
    <location>
        <begin position="12"/>
        <end position="33"/>
    </location>
</feature>
<dbReference type="AlphaFoldDB" id="A0AAV2TEW1"/>
<dbReference type="EMBL" id="CAXLJL010000245">
    <property type="protein sequence ID" value="CAL5135018.1"/>
    <property type="molecule type" value="Genomic_DNA"/>
</dbReference>
<gene>
    <name evidence="2" type="ORF">CDAUBV1_LOCUS9093</name>
</gene>
<comment type="caution">
    <text evidence="2">The sequence shown here is derived from an EMBL/GenBank/DDBJ whole genome shotgun (WGS) entry which is preliminary data.</text>
</comment>
<feature type="transmembrane region" description="Helical" evidence="1">
    <location>
        <begin position="632"/>
        <end position="651"/>
    </location>
</feature>
<evidence type="ECO:0000313" key="2">
    <source>
        <dbReference type="EMBL" id="CAL5135018.1"/>
    </source>
</evidence>
<keyword evidence="1" id="KW-1133">Transmembrane helix</keyword>